<dbReference type="Pfam" id="PF03239">
    <property type="entry name" value="FTR1"/>
    <property type="match status" value="1"/>
</dbReference>
<dbReference type="OrthoDB" id="9792533at2"/>
<keyword evidence="5 6" id="KW-0472">Membrane</keyword>
<keyword evidence="4 6" id="KW-1133">Transmembrane helix</keyword>
<feature type="transmembrane region" description="Helical" evidence="6">
    <location>
        <begin position="70"/>
        <end position="91"/>
    </location>
</feature>
<dbReference type="InterPro" id="IPR004923">
    <property type="entry name" value="FTR1/Fip1/EfeU"/>
</dbReference>
<sequence length="235" mass="26454">MSNAIVITFRECLEMFIIIIPLILYVGKIDRKDLQKFIFAGIGIGFASSILSALFLVNSINSLEGLAKEIFLGGTMIFIAMLILYNIVWIGRQSKNLSLDVTSKFDVKLKGGSLLLLAAVTIFRESLEIIMFLLPTINEQFIPTIVGILVGVILALLIMLAIYKSSIKLDLNIIFTIITVFLIFMGGHLFGEGLMEFIPNNESIEMSGQLIYSIPLLFLFLKREFKKYMRKNIKK</sequence>
<dbReference type="RefSeq" id="WP_073340275.1">
    <property type="nucleotide sequence ID" value="NZ_FQXM01000028.1"/>
</dbReference>
<dbReference type="GO" id="GO:0033573">
    <property type="term" value="C:high-affinity iron permease complex"/>
    <property type="evidence" value="ECO:0007669"/>
    <property type="project" value="InterPro"/>
</dbReference>
<keyword evidence="3 6" id="KW-0812">Transmembrane</keyword>
<dbReference type="Proteomes" id="UP000184447">
    <property type="component" value="Unassembled WGS sequence"/>
</dbReference>
<dbReference type="EMBL" id="FQXM01000028">
    <property type="protein sequence ID" value="SHH98421.1"/>
    <property type="molecule type" value="Genomic_DNA"/>
</dbReference>
<comment type="similarity">
    <text evidence="2">Belongs to the oxidase-dependent Fe transporter (OFeT) (TC 9.A.10.1) family.</text>
</comment>
<protein>
    <submittedName>
        <fullName evidence="7">High-affinity iron transporter</fullName>
    </submittedName>
</protein>
<reference evidence="7 8" key="1">
    <citation type="submission" date="2016-11" db="EMBL/GenBank/DDBJ databases">
        <authorList>
            <person name="Jaros S."/>
            <person name="Januszkiewicz K."/>
            <person name="Wedrychowicz H."/>
        </authorList>
    </citation>
    <scope>NUCLEOTIDE SEQUENCE [LARGE SCALE GENOMIC DNA]</scope>
    <source>
        <strain evidence="7 8">DSM 8605</strain>
    </source>
</reference>
<dbReference type="GO" id="GO:0015093">
    <property type="term" value="F:ferrous iron transmembrane transporter activity"/>
    <property type="evidence" value="ECO:0007669"/>
    <property type="project" value="TreeGrafter"/>
</dbReference>
<keyword evidence="8" id="KW-1185">Reference proteome</keyword>
<feature type="transmembrane region" description="Helical" evidence="6">
    <location>
        <begin position="140"/>
        <end position="162"/>
    </location>
</feature>
<dbReference type="PANTHER" id="PTHR31632:SF2">
    <property type="entry name" value="PLASMA MEMBRANE IRON PERMEASE"/>
    <property type="match status" value="1"/>
</dbReference>
<feature type="transmembrane region" description="Helical" evidence="6">
    <location>
        <begin position="6"/>
        <end position="25"/>
    </location>
</feature>
<evidence type="ECO:0000256" key="4">
    <source>
        <dbReference type="ARBA" id="ARBA00022989"/>
    </source>
</evidence>
<evidence type="ECO:0000256" key="3">
    <source>
        <dbReference type="ARBA" id="ARBA00022692"/>
    </source>
</evidence>
<gene>
    <name evidence="7" type="ORF">SAMN02745207_03606</name>
</gene>
<evidence type="ECO:0000313" key="8">
    <source>
        <dbReference type="Proteomes" id="UP000184447"/>
    </source>
</evidence>
<evidence type="ECO:0000313" key="7">
    <source>
        <dbReference type="EMBL" id="SHH98421.1"/>
    </source>
</evidence>
<proteinExistence type="inferred from homology"/>
<feature type="transmembrane region" description="Helical" evidence="6">
    <location>
        <begin position="203"/>
        <end position="221"/>
    </location>
</feature>
<evidence type="ECO:0000256" key="2">
    <source>
        <dbReference type="ARBA" id="ARBA00008333"/>
    </source>
</evidence>
<organism evidence="7 8">
    <name type="scientific">Clostridium grantii DSM 8605</name>
    <dbReference type="NCBI Taxonomy" id="1121316"/>
    <lineage>
        <taxon>Bacteria</taxon>
        <taxon>Bacillati</taxon>
        <taxon>Bacillota</taxon>
        <taxon>Clostridia</taxon>
        <taxon>Eubacteriales</taxon>
        <taxon>Clostridiaceae</taxon>
        <taxon>Clostridium</taxon>
    </lineage>
</organism>
<evidence type="ECO:0000256" key="5">
    <source>
        <dbReference type="ARBA" id="ARBA00023136"/>
    </source>
</evidence>
<name>A0A1M5XF49_9CLOT</name>
<evidence type="ECO:0000256" key="6">
    <source>
        <dbReference type="SAM" id="Phobius"/>
    </source>
</evidence>
<accession>A0A1M5XF49</accession>
<feature type="transmembrane region" description="Helical" evidence="6">
    <location>
        <begin position="169"/>
        <end position="191"/>
    </location>
</feature>
<feature type="transmembrane region" description="Helical" evidence="6">
    <location>
        <begin position="112"/>
        <end position="134"/>
    </location>
</feature>
<feature type="transmembrane region" description="Helical" evidence="6">
    <location>
        <begin position="37"/>
        <end position="58"/>
    </location>
</feature>
<dbReference type="PANTHER" id="PTHR31632">
    <property type="entry name" value="IRON TRANSPORTER FTH1"/>
    <property type="match status" value="1"/>
</dbReference>
<evidence type="ECO:0000256" key="1">
    <source>
        <dbReference type="ARBA" id="ARBA00004141"/>
    </source>
</evidence>
<dbReference type="AlphaFoldDB" id="A0A1M5XF49"/>
<comment type="subcellular location">
    <subcellularLocation>
        <location evidence="1">Membrane</location>
        <topology evidence="1">Multi-pass membrane protein</topology>
    </subcellularLocation>
</comment>
<dbReference type="STRING" id="1121316.SAMN02745207_03606"/>